<dbReference type="InterPro" id="IPR011059">
    <property type="entry name" value="Metal-dep_hydrolase_composite"/>
</dbReference>
<keyword evidence="2" id="KW-0378">Hydrolase</keyword>
<dbReference type="SUPFAM" id="SSF51338">
    <property type="entry name" value="Composite domain of metallo-dependent hydrolases"/>
    <property type="match status" value="1"/>
</dbReference>
<dbReference type="GO" id="GO:0016810">
    <property type="term" value="F:hydrolase activity, acting on carbon-nitrogen (but not peptide) bonds"/>
    <property type="evidence" value="ECO:0007669"/>
    <property type="project" value="InterPro"/>
</dbReference>
<dbReference type="InterPro" id="IPR013108">
    <property type="entry name" value="Amidohydro_3"/>
</dbReference>
<dbReference type="PANTHER" id="PTHR22642:SF2">
    <property type="entry name" value="PROTEIN LONG AFTER FAR-RED 3"/>
    <property type="match status" value="1"/>
</dbReference>
<dbReference type="InterPro" id="IPR032466">
    <property type="entry name" value="Metal_Hydrolase"/>
</dbReference>
<name>A0A3E3EFP6_9FIRM</name>
<protein>
    <submittedName>
        <fullName evidence="2">Amidohydrolase</fullName>
    </submittedName>
</protein>
<dbReference type="PANTHER" id="PTHR22642">
    <property type="entry name" value="IMIDAZOLONEPROPIONASE"/>
    <property type="match status" value="1"/>
</dbReference>
<dbReference type="GeneID" id="64197401"/>
<dbReference type="Pfam" id="PF07969">
    <property type="entry name" value="Amidohydro_3"/>
    <property type="match status" value="1"/>
</dbReference>
<evidence type="ECO:0000313" key="2">
    <source>
        <dbReference type="EMBL" id="RGD86218.1"/>
    </source>
</evidence>
<reference evidence="2 3" key="1">
    <citation type="submission" date="2018-08" db="EMBL/GenBank/DDBJ databases">
        <title>A genome reference for cultivated species of the human gut microbiota.</title>
        <authorList>
            <person name="Zou Y."/>
            <person name="Xue W."/>
            <person name="Luo G."/>
        </authorList>
    </citation>
    <scope>NUCLEOTIDE SEQUENCE [LARGE SCALE GENOMIC DNA]</scope>
    <source>
        <strain evidence="2 3">OM06-4</strain>
    </source>
</reference>
<dbReference type="Gene3D" id="3.10.310.70">
    <property type="match status" value="1"/>
</dbReference>
<dbReference type="EMBL" id="QUSL01000007">
    <property type="protein sequence ID" value="RGD86218.1"/>
    <property type="molecule type" value="Genomic_DNA"/>
</dbReference>
<evidence type="ECO:0000313" key="3">
    <source>
        <dbReference type="Proteomes" id="UP000261032"/>
    </source>
</evidence>
<organism evidence="2 3">
    <name type="scientific">Thomasclavelia ramosa</name>
    <dbReference type="NCBI Taxonomy" id="1547"/>
    <lineage>
        <taxon>Bacteria</taxon>
        <taxon>Bacillati</taxon>
        <taxon>Bacillota</taxon>
        <taxon>Erysipelotrichia</taxon>
        <taxon>Erysipelotrichales</taxon>
        <taxon>Coprobacillaceae</taxon>
        <taxon>Thomasclavelia</taxon>
    </lineage>
</organism>
<accession>A0A3E3EFP6</accession>
<dbReference type="SUPFAM" id="SSF51556">
    <property type="entry name" value="Metallo-dependent hydrolases"/>
    <property type="match status" value="1"/>
</dbReference>
<dbReference type="CDD" id="cd01300">
    <property type="entry name" value="YtcJ_like"/>
    <property type="match status" value="1"/>
</dbReference>
<comment type="caution">
    <text evidence="2">The sequence shown here is derived from an EMBL/GenBank/DDBJ whole genome shotgun (WGS) entry which is preliminary data.</text>
</comment>
<feature type="domain" description="Amidohydrolase 3" evidence="1">
    <location>
        <begin position="42"/>
        <end position="516"/>
    </location>
</feature>
<dbReference type="RefSeq" id="WP_003535426.1">
    <property type="nucleotide sequence ID" value="NZ_BAABXX010000001.1"/>
</dbReference>
<dbReference type="AlphaFoldDB" id="A0A3E3EFP6"/>
<proteinExistence type="predicted"/>
<dbReference type="Gene3D" id="3.20.20.140">
    <property type="entry name" value="Metal-dependent hydrolases"/>
    <property type="match status" value="1"/>
</dbReference>
<sequence>MRIYFRGNLYGCNQATAFVEDKGKIIFIGSDKEALKYSGEQIDLNNKYVYPGFNDSHMHLVNYGQSLKNVLLEKHTNSLKALLEELKKHLVKGQWLIGRGWNHDYFTDEQRFPTRKDLDMISEEEPIVITRTCGHILVANSKAIELANITSEAVEGGYFDLDAGLFQENALYLIYDTIPQPTIEEIKDNILIAQKELHSYGITSVQSDDLLSATSDYHDALQAFEQLRAENKLTIRVYEQAQLPTLKALKEFINLGYCTGSGDEFFKIGPLKMLGDGSLGARTAFLSKPYYDAPKTRGIPVFSREEIKMMFDYANRHEMQIAIHAIGDGILDWIFEGYENALKNYSREDPRHGIVHCQITREDQLLKYQQLHLHAYIQSVFLDYDNHIINQRVSPQLAQTSYNFKTLRNITTISNGSDCPVEAPDVLKGIQLAVTRTSIDGTGPYLKEQALTREEAIESFTIGGAYASFEEEVKGTLEVGKYCDFVVLSDNILDVDVQHIKDIKVLATYVGGQLVYGGQ</sequence>
<gene>
    <name evidence="2" type="ORF">DXB93_06225</name>
</gene>
<dbReference type="InterPro" id="IPR033932">
    <property type="entry name" value="YtcJ-like"/>
</dbReference>
<evidence type="ECO:0000259" key="1">
    <source>
        <dbReference type="Pfam" id="PF07969"/>
    </source>
</evidence>
<dbReference type="Gene3D" id="2.30.40.10">
    <property type="entry name" value="Urease, subunit C, domain 1"/>
    <property type="match status" value="1"/>
</dbReference>
<dbReference type="Proteomes" id="UP000261032">
    <property type="component" value="Unassembled WGS sequence"/>
</dbReference>